<feature type="region of interest" description="Disordered" evidence="1">
    <location>
        <begin position="85"/>
        <end position="129"/>
    </location>
</feature>
<feature type="compositionally biased region" description="Basic and acidic residues" evidence="1">
    <location>
        <begin position="12"/>
        <end position="36"/>
    </location>
</feature>
<dbReference type="OrthoDB" id="205569at2759"/>
<feature type="region of interest" description="Disordered" evidence="1">
    <location>
        <begin position="290"/>
        <end position="321"/>
    </location>
</feature>
<feature type="compositionally biased region" description="Low complexity" evidence="1">
    <location>
        <begin position="294"/>
        <end position="304"/>
    </location>
</feature>
<comment type="caution">
    <text evidence="3">The sequence shown here is derived from an EMBL/GenBank/DDBJ whole genome shotgun (WGS) entry which is preliminary data.</text>
</comment>
<proteinExistence type="predicted"/>
<dbReference type="Proteomes" id="UP000886523">
    <property type="component" value="Unassembled WGS sequence"/>
</dbReference>
<dbReference type="EMBL" id="MU129004">
    <property type="protein sequence ID" value="KAF9511176.1"/>
    <property type="molecule type" value="Genomic_DNA"/>
</dbReference>
<dbReference type="InterPro" id="IPR019007">
    <property type="entry name" value="Wbp11/ELF5/Saf1_N"/>
</dbReference>
<sequence>MAKGSRTLNPADAHRKAERKKEIKKNKEARNKTREIVTVKKDTGGLEAEIRRLDEAGKTSDLDKHSKERLASLREEVERIKKKKAEYVTAHPEHEKLVYPGGSASRHGGDLGDRPPTAARNLFGPNGLPLHPERSIYYDEKMNPFGVPPPGMPYVERPLLPHELPRVEAQDSTHDDSTQSTDGTHLDDEIPLPPGPPPLPEESDDSDDDIPMPAGPPPGVEPGDVPSVKVTHSGLNLPVPSRLAPPLPPDVSQGFIPPPPPGFPPPPIMQFPPQAYPPFPLGVPFPPPPPGFPLLPQAPFGFAQPIPPPPQASPHVQPNQSKTLSPPYLTRPINNTALCAKAWFLPLPTPLPPTLAPSPLAAISPSPPTVATRFNQATISAEPELRDLKRESTAFVPTAVKRRKTGTVQRVNAAPAAGPDDATAEQPTVGPERPDLMAALRHAGVGGPNQGSAKDDYDTFLEELGDIL</sequence>
<accession>A0A9P6DQK0</accession>
<organism evidence="3 4">
    <name type="scientific">Hydnum rufescens UP504</name>
    <dbReference type="NCBI Taxonomy" id="1448309"/>
    <lineage>
        <taxon>Eukaryota</taxon>
        <taxon>Fungi</taxon>
        <taxon>Dikarya</taxon>
        <taxon>Basidiomycota</taxon>
        <taxon>Agaricomycotina</taxon>
        <taxon>Agaricomycetes</taxon>
        <taxon>Cantharellales</taxon>
        <taxon>Hydnaceae</taxon>
        <taxon>Hydnum</taxon>
    </lineage>
</organism>
<protein>
    <recommendedName>
        <fullName evidence="2">Wbp11/ELF5/Saf1 N-terminal domain-containing protein</fullName>
    </recommendedName>
</protein>
<evidence type="ECO:0000259" key="2">
    <source>
        <dbReference type="Pfam" id="PF09429"/>
    </source>
</evidence>
<feature type="region of interest" description="Disordered" evidence="1">
    <location>
        <begin position="410"/>
        <end position="434"/>
    </location>
</feature>
<gene>
    <name evidence="3" type="ORF">BS47DRAFT_1373138</name>
</gene>
<reference evidence="3" key="1">
    <citation type="journal article" date="2020" name="Nat. Commun.">
        <title>Large-scale genome sequencing of mycorrhizal fungi provides insights into the early evolution of symbiotic traits.</title>
        <authorList>
            <person name="Miyauchi S."/>
            <person name="Kiss E."/>
            <person name="Kuo A."/>
            <person name="Drula E."/>
            <person name="Kohler A."/>
            <person name="Sanchez-Garcia M."/>
            <person name="Morin E."/>
            <person name="Andreopoulos B."/>
            <person name="Barry K.W."/>
            <person name="Bonito G."/>
            <person name="Buee M."/>
            <person name="Carver A."/>
            <person name="Chen C."/>
            <person name="Cichocki N."/>
            <person name="Clum A."/>
            <person name="Culley D."/>
            <person name="Crous P.W."/>
            <person name="Fauchery L."/>
            <person name="Girlanda M."/>
            <person name="Hayes R.D."/>
            <person name="Keri Z."/>
            <person name="LaButti K."/>
            <person name="Lipzen A."/>
            <person name="Lombard V."/>
            <person name="Magnuson J."/>
            <person name="Maillard F."/>
            <person name="Murat C."/>
            <person name="Nolan M."/>
            <person name="Ohm R.A."/>
            <person name="Pangilinan J."/>
            <person name="Pereira M.F."/>
            <person name="Perotto S."/>
            <person name="Peter M."/>
            <person name="Pfister S."/>
            <person name="Riley R."/>
            <person name="Sitrit Y."/>
            <person name="Stielow J.B."/>
            <person name="Szollosi G."/>
            <person name="Zifcakova L."/>
            <person name="Stursova M."/>
            <person name="Spatafora J.W."/>
            <person name="Tedersoo L."/>
            <person name="Vaario L.M."/>
            <person name="Yamada A."/>
            <person name="Yan M."/>
            <person name="Wang P."/>
            <person name="Xu J."/>
            <person name="Bruns T."/>
            <person name="Baldrian P."/>
            <person name="Vilgalys R."/>
            <person name="Dunand C."/>
            <person name="Henrissat B."/>
            <person name="Grigoriev I.V."/>
            <person name="Hibbett D."/>
            <person name="Nagy L.G."/>
            <person name="Martin F.M."/>
        </authorList>
    </citation>
    <scope>NUCLEOTIDE SEQUENCE</scope>
    <source>
        <strain evidence="3">UP504</strain>
    </source>
</reference>
<feature type="compositionally biased region" description="Pro residues" evidence="1">
    <location>
        <begin position="191"/>
        <end position="200"/>
    </location>
</feature>
<keyword evidence="4" id="KW-1185">Reference proteome</keyword>
<feature type="compositionally biased region" description="Pro residues" evidence="1">
    <location>
        <begin position="256"/>
        <end position="271"/>
    </location>
</feature>
<evidence type="ECO:0000313" key="4">
    <source>
        <dbReference type="Proteomes" id="UP000886523"/>
    </source>
</evidence>
<feature type="compositionally biased region" description="Basic and acidic residues" evidence="1">
    <location>
        <begin position="159"/>
        <end position="177"/>
    </location>
</feature>
<name>A0A9P6DQK0_9AGAM</name>
<feature type="region of interest" description="Disordered" evidence="1">
    <location>
        <begin position="1"/>
        <end position="36"/>
    </location>
</feature>
<evidence type="ECO:0000256" key="1">
    <source>
        <dbReference type="SAM" id="MobiDB-lite"/>
    </source>
</evidence>
<dbReference type="Pfam" id="PF12622">
    <property type="entry name" value="NpwBP"/>
    <property type="match status" value="1"/>
</dbReference>
<dbReference type="AlphaFoldDB" id="A0A9P6DQK0"/>
<feature type="region of interest" description="Disordered" evidence="1">
    <location>
        <begin position="142"/>
        <end position="271"/>
    </location>
</feature>
<evidence type="ECO:0000313" key="3">
    <source>
        <dbReference type="EMBL" id="KAF9511176.1"/>
    </source>
</evidence>
<feature type="domain" description="Wbp11/ELF5/Saf1 N-terminal" evidence="2">
    <location>
        <begin position="6"/>
        <end position="82"/>
    </location>
</feature>
<feature type="compositionally biased region" description="Acidic residues" evidence="1">
    <location>
        <begin position="201"/>
        <end position="210"/>
    </location>
</feature>
<dbReference type="GO" id="GO:0006396">
    <property type="term" value="P:RNA processing"/>
    <property type="evidence" value="ECO:0007669"/>
    <property type="project" value="InterPro"/>
</dbReference>
<dbReference type="Pfam" id="PF09429">
    <property type="entry name" value="Wbp11"/>
    <property type="match status" value="1"/>
</dbReference>